<dbReference type="AlphaFoldDB" id="A0A316TWF4"/>
<dbReference type="EMBL" id="QGGB01000002">
    <property type="protein sequence ID" value="PWN07719.1"/>
    <property type="molecule type" value="Genomic_DNA"/>
</dbReference>
<feature type="transmembrane region" description="Helical" evidence="4">
    <location>
        <begin position="273"/>
        <end position="292"/>
    </location>
</feature>
<dbReference type="RefSeq" id="WP_109644135.1">
    <property type="nucleotide sequence ID" value="NZ_QGGB01000002.1"/>
</dbReference>
<feature type="transmembrane region" description="Helical" evidence="4">
    <location>
        <begin position="74"/>
        <end position="94"/>
    </location>
</feature>
<reference evidence="6 7" key="1">
    <citation type="submission" date="2018-05" db="EMBL/GenBank/DDBJ databases">
        <title>Rhodohalobacter halophilus gen. nov., sp. nov., a moderately halophilic member of the family Balneolaceae.</title>
        <authorList>
            <person name="Liu Z.-W."/>
        </authorList>
    </citation>
    <scope>NUCLEOTIDE SEQUENCE [LARGE SCALE GENOMIC DNA]</scope>
    <source>
        <strain evidence="6 7">8A47</strain>
    </source>
</reference>
<comment type="caution">
    <text evidence="6">The sequence shown here is derived from an EMBL/GenBank/DDBJ whole genome shotgun (WGS) entry which is preliminary data.</text>
</comment>
<evidence type="ECO:0000313" key="6">
    <source>
        <dbReference type="EMBL" id="PWN07719.1"/>
    </source>
</evidence>
<evidence type="ECO:0000256" key="3">
    <source>
        <dbReference type="ARBA" id="ARBA00023136"/>
    </source>
</evidence>
<feature type="transmembrane region" description="Helical" evidence="4">
    <location>
        <begin position="239"/>
        <end position="261"/>
    </location>
</feature>
<feature type="transmembrane region" description="Helical" evidence="4">
    <location>
        <begin position="159"/>
        <end position="184"/>
    </location>
</feature>
<keyword evidence="3 4" id="KW-0472">Membrane</keyword>
<keyword evidence="2 4" id="KW-1133">Transmembrane helix</keyword>
<dbReference type="GO" id="GO:0022857">
    <property type="term" value="F:transmembrane transporter activity"/>
    <property type="evidence" value="ECO:0007669"/>
    <property type="project" value="InterPro"/>
</dbReference>
<accession>A0A316TWF4</accession>
<dbReference type="PANTHER" id="PTHR23523:SF2">
    <property type="entry name" value="2-NITROIMIDAZOLE TRANSPORTER"/>
    <property type="match status" value="1"/>
</dbReference>
<dbReference type="Pfam" id="PF07690">
    <property type="entry name" value="MFS_1"/>
    <property type="match status" value="1"/>
</dbReference>
<evidence type="ECO:0000259" key="5">
    <source>
        <dbReference type="PROSITE" id="PS50850"/>
    </source>
</evidence>
<feature type="domain" description="Major facilitator superfamily (MFS) profile" evidence="5">
    <location>
        <begin position="38"/>
        <end position="419"/>
    </location>
</feature>
<evidence type="ECO:0000313" key="7">
    <source>
        <dbReference type="Proteomes" id="UP000245533"/>
    </source>
</evidence>
<gene>
    <name evidence="6" type="ORF">DDZ15_01475</name>
</gene>
<evidence type="ECO:0000256" key="2">
    <source>
        <dbReference type="ARBA" id="ARBA00022989"/>
    </source>
</evidence>
<dbReference type="Proteomes" id="UP000245533">
    <property type="component" value="Unassembled WGS sequence"/>
</dbReference>
<feature type="transmembrane region" description="Helical" evidence="4">
    <location>
        <begin position="101"/>
        <end position="120"/>
    </location>
</feature>
<proteinExistence type="predicted"/>
<feature type="transmembrane region" description="Helical" evidence="4">
    <location>
        <begin position="304"/>
        <end position="322"/>
    </location>
</feature>
<feature type="transmembrane region" description="Helical" evidence="4">
    <location>
        <begin position="363"/>
        <end position="386"/>
    </location>
</feature>
<evidence type="ECO:0000256" key="4">
    <source>
        <dbReference type="SAM" id="Phobius"/>
    </source>
</evidence>
<evidence type="ECO:0000256" key="1">
    <source>
        <dbReference type="ARBA" id="ARBA00022692"/>
    </source>
</evidence>
<dbReference type="OrthoDB" id="9797740at2"/>
<feature type="transmembrane region" description="Helical" evidence="4">
    <location>
        <begin position="38"/>
        <end position="62"/>
    </location>
</feature>
<feature type="transmembrane region" description="Helical" evidence="4">
    <location>
        <begin position="126"/>
        <end position="147"/>
    </location>
</feature>
<feature type="transmembrane region" description="Helical" evidence="4">
    <location>
        <begin position="392"/>
        <end position="409"/>
    </location>
</feature>
<keyword evidence="7" id="KW-1185">Reference proteome</keyword>
<keyword evidence="1 4" id="KW-0812">Transmembrane</keyword>
<dbReference type="Gene3D" id="1.20.1250.20">
    <property type="entry name" value="MFS general substrate transporter like domains"/>
    <property type="match status" value="1"/>
</dbReference>
<dbReference type="InterPro" id="IPR036259">
    <property type="entry name" value="MFS_trans_sf"/>
</dbReference>
<dbReference type="PANTHER" id="PTHR23523">
    <property type="match status" value="1"/>
</dbReference>
<dbReference type="PROSITE" id="PS50850">
    <property type="entry name" value="MFS"/>
    <property type="match status" value="1"/>
</dbReference>
<dbReference type="InterPro" id="IPR052524">
    <property type="entry name" value="MFS_Cyanate_Porter"/>
</dbReference>
<sequence>METPSGLQFRILPAFRMRYAYLCTSLQTASLTDNRKNILLLLAIGIIALNLRPSITAIGPLIGEIRSDTGLSNTLLGFLTTLPVLAFGLFSVLTPVFTRRFGTEGTMLIALLMLAAGILIRTAQPLIFLFAGTALLGVGIALGNVLLPGIVKKSFPGRYGAVTGLYSSMLGVGATAGAAFSVPLSQGTGLGWRFSIGFWVAGVVLAIAAWLPQMKFNLPVQARRGLRDSLRNLSSSKTAWGVAFFMGLQSLSFFTIIAWLPEILTGRNATAEYAGYMLALTQGTGVIGTLIVPQWAARLQRQRLPVYLLVTAEIVSIGGLLIPSLYLTGLWVALLGFSLGGTFGLALLFIVLRTRDSGSANELSAVSQSVGYTLAAAGPTFFGALFDLSGSWTIPMFLLLIIAAGKAAAGRIAGSDSYV</sequence>
<name>A0A316TWF4_9BACT</name>
<feature type="transmembrane region" description="Helical" evidence="4">
    <location>
        <begin position="196"/>
        <end position="218"/>
    </location>
</feature>
<organism evidence="6 7">
    <name type="scientific">Rhodohalobacter mucosus</name>
    <dbReference type="NCBI Taxonomy" id="2079485"/>
    <lineage>
        <taxon>Bacteria</taxon>
        <taxon>Pseudomonadati</taxon>
        <taxon>Balneolota</taxon>
        <taxon>Balneolia</taxon>
        <taxon>Balneolales</taxon>
        <taxon>Balneolaceae</taxon>
        <taxon>Rhodohalobacter</taxon>
    </lineage>
</organism>
<dbReference type="InterPro" id="IPR020846">
    <property type="entry name" value="MFS_dom"/>
</dbReference>
<feature type="transmembrane region" description="Helical" evidence="4">
    <location>
        <begin position="328"/>
        <end position="351"/>
    </location>
</feature>
<dbReference type="SUPFAM" id="SSF103473">
    <property type="entry name" value="MFS general substrate transporter"/>
    <property type="match status" value="1"/>
</dbReference>
<dbReference type="CDD" id="cd17339">
    <property type="entry name" value="MFS_NIMT_CynX_like"/>
    <property type="match status" value="1"/>
</dbReference>
<protein>
    <submittedName>
        <fullName evidence="6">MFS transporter</fullName>
    </submittedName>
</protein>
<dbReference type="InterPro" id="IPR011701">
    <property type="entry name" value="MFS"/>
</dbReference>